<gene>
    <name evidence="1" type="ORF">Gogos_020067</name>
</gene>
<reference evidence="1 2" key="1">
    <citation type="journal article" date="2019" name="Genome Biol. Evol.">
        <title>Insights into the evolution of the New World diploid cottons (Gossypium, subgenus Houzingenia) based on genome sequencing.</title>
        <authorList>
            <person name="Grover C.E."/>
            <person name="Arick M.A. 2nd"/>
            <person name="Thrash A."/>
            <person name="Conover J.L."/>
            <person name="Sanders W.S."/>
            <person name="Peterson D.G."/>
            <person name="Frelichowski J.E."/>
            <person name="Scheffler J.A."/>
            <person name="Scheffler B.E."/>
            <person name="Wendel J.F."/>
        </authorList>
    </citation>
    <scope>NUCLEOTIDE SEQUENCE [LARGE SCALE GENOMIC DNA]</scope>
    <source>
        <strain evidence="1">5</strain>
        <tissue evidence="1">Leaf</tissue>
    </source>
</reference>
<evidence type="ECO:0000313" key="2">
    <source>
        <dbReference type="Proteomes" id="UP000593579"/>
    </source>
</evidence>
<evidence type="ECO:0000313" key="1">
    <source>
        <dbReference type="EMBL" id="MBA0753478.1"/>
    </source>
</evidence>
<proteinExistence type="predicted"/>
<name>A0A7J9CYR1_GOSGO</name>
<dbReference type="AlphaFoldDB" id="A0A7J9CYR1"/>
<accession>A0A7J9CYR1</accession>
<sequence length="157" mass="17523">MMANSVANEICKYLGVTGTNDLGKYLSVPLLISRVTKGIHPTKDDAREDQIAWRLKDNGKCTVASGYSKFAHGSRVETPLQAVRDCLVARNVWIEETEGSLARIVRELLARDWHVKTMFTSRTATMAADSMAALGRNVPLDLRIYDVPLKMIEMEIL</sequence>
<dbReference type="EMBL" id="JABEZY010256517">
    <property type="protein sequence ID" value="MBA0753478.1"/>
    <property type="molecule type" value="Genomic_DNA"/>
</dbReference>
<dbReference type="OrthoDB" id="938791at2759"/>
<dbReference type="Proteomes" id="UP000593579">
    <property type="component" value="Unassembled WGS sequence"/>
</dbReference>
<organism evidence="1 2">
    <name type="scientific">Gossypium gossypioides</name>
    <name type="common">Mexican cotton</name>
    <name type="synonym">Selera gossypioides</name>
    <dbReference type="NCBI Taxonomy" id="34282"/>
    <lineage>
        <taxon>Eukaryota</taxon>
        <taxon>Viridiplantae</taxon>
        <taxon>Streptophyta</taxon>
        <taxon>Embryophyta</taxon>
        <taxon>Tracheophyta</taxon>
        <taxon>Spermatophyta</taxon>
        <taxon>Magnoliopsida</taxon>
        <taxon>eudicotyledons</taxon>
        <taxon>Gunneridae</taxon>
        <taxon>Pentapetalae</taxon>
        <taxon>rosids</taxon>
        <taxon>malvids</taxon>
        <taxon>Malvales</taxon>
        <taxon>Malvaceae</taxon>
        <taxon>Malvoideae</taxon>
        <taxon>Gossypium</taxon>
    </lineage>
</organism>
<comment type="caution">
    <text evidence="1">The sequence shown here is derived from an EMBL/GenBank/DDBJ whole genome shotgun (WGS) entry which is preliminary data.</text>
</comment>
<protein>
    <submittedName>
        <fullName evidence="1">Uncharacterized protein</fullName>
    </submittedName>
</protein>
<keyword evidence="2" id="KW-1185">Reference proteome</keyword>